<dbReference type="Pfam" id="PF01026">
    <property type="entry name" value="TatD_DNase"/>
    <property type="match status" value="1"/>
</dbReference>
<dbReference type="InterPro" id="IPR001130">
    <property type="entry name" value="TatD-like"/>
</dbReference>
<sequence>MYTSYLDLHTHQTLQPAGVQRVFNVDVTAESEELPGGWFSCGIHPWHAELTYESNLTKLRALAAMPEARLIGECGLDKLRGPAMKVQLQTLGMHVKLAEDMGKPLIIHCVRAFSELLDMRKRLKINVPVIIHGFNKKPELARQLERQGFMLSVGSAACKPGSGAAAYAAAATGPFFLETDDAGMGIDDVYAAVANLRKISVEALKDRIFANWKKFNLIDV</sequence>
<feature type="binding site" evidence="1">
    <location>
        <position position="73"/>
    </location>
    <ligand>
        <name>a divalent metal cation</name>
        <dbReference type="ChEBI" id="CHEBI:60240"/>
        <label>1</label>
    </ligand>
</feature>
<name>A0A2T3HRC5_9SPHI</name>
<dbReference type="Proteomes" id="UP000240912">
    <property type="component" value="Unassembled WGS sequence"/>
</dbReference>
<feature type="binding site" evidence="1">
    <location>
        <position position="132"/>
    </location>
    <ligand>
        <name>a divalent metal cation</name>
        <dbReference type="ChEBI" id="CHEBI:60240"/>
        <label>2</label>
    </ligand>
</feature>
<dbReference type="PANTHER" id="PTHR46124">
    <property type="entry name" value="D-AMINOACYL-TRNA DEACYLASE"/>
    <property type="match status" value="1"/>
</dbReference>
<gene>
    <name evidence="2" type="ORF">C7T94_02340</name>
</gene>
<proteinExistence type="predicted"/>
<comment type="caution">
    <text evidence="2">The sequence shown here is derived from an EMBL/GenBank/DDBJ whole genome shotgun (WGS) entry which is preliminary data.</text>
</comment>
<dbReference type="Gene3D" id="3.20.20.140">
    <property type="entry name" value="Metal-dependent hydrolases"/>
    <property type="match status" value="1"/>
</dbReference>
<evidence type="ECO:0000256" key="1">
    <source>
        <dbReference type="PIRSR" id="PIRSR005902-1"/>
    </source>
</evidence>
<dbReference type="GO" id="GO:0016788">
    <property type="term" value="F:hydrolase activity, acting on ester bonds"/>
    <property type="evidence" value="ECO:0007669"/>
    <property type="project" value="InterPro"/>
</dbReference>
<accession>A0A2T3HRC5</accession>
<dbReference type="EMBL" id="PYLS01000001">
    <property type="protein sequence ID" value="PST84979.1"/>
    <property type="molecule type" value="Genomic_DNA"/>
</dbReference>
<evidence type="ECO:0000313" key="2">
    <source>
        <dbReference type="EMBL" id="PST84979.1"/>
    </source>
</evidence>
<dbReference type="PANTHER" id="PTHR46124:SF3">
    <property type="entry name" value="HYDROLASE"/>
    <property type="match status" value="1"/>
</dbReference>
<keyword evidence="1" id="KW-0479">Metal-binding</keyword>
<evidence type="ECO:0000313" key="3">
    <source>
        <dbReference type="Proteomes" id="UP000240912"/>
    </source>
</evidence>
<dbReference type="AlphaFoldDB" id="A0A2T3HRC5"/>
<dbReference type="PIRSF" id="PIRSF005902">
    <property type="entry name" value="DNase_TatD"/>
    <property type="match status" value="1"/>
</dbReference>
<feature type="binding site" evidence="1">
    <location>
        <position position="108"/>
    </location>
    <ligand>
        <name>a divalent metal cation</name>
        <dbReference type="ChEBI" id="CHEBI:60240"/>
        <label>2</label>
    </ligand>
</feature>
<feature type="binding site" evidence="1">
    <location>
        <position position="180"/>
    </location>
    <ligand>
        <name>a divalent metal cation</name>
        <dbReference type="ChEBI" id="CHEBI:60240"/>
        <label>1</label>
    </ligand>
</feature>
<keyword evidence="3" id="KW-1185">Reference proteome</keyword>
<keyword evidence="2" id="KW-0378">Hydrolase</keyword>
<protein>
    <submittedName>
        <fullName evidence="2">Hydrolase TatD</fullName>
    </submittedName>
</protein>
<organism evidence="2 3">
    <name type="scientific">Pedobacter yulinensis</name>
    <dbReference type="NCBI Taxonomy" id="2126353"/>
    <lineage>
        <taxon>Bacteria</taxon>
        <taxon>Pseudomonadati</taxon>
        <taxon>Bacteroidota</taxon>
        <taxon>Sphingobacteriia</taxon>
        <taxon>Sphingobacteriales</taxon>
        <taxon>Sphingobacteriaceae</taxon>
        <taxon>Pedobacter</taxon>
    </lineage>
</organism>
<dbReference type="SUPFAM" id="SSF51556">
    <property type="entry name" value="Metallo-dependent hydrolases"/>
    <property type="match status" value="1"/>
</dbReference>
<dbReference type="InterPro" id="IPR032466">
    <property type="entry name" value="Metal_Hydrolase"/>
</dbReference>
<reference evidence="2 3" key="1">
    <citation type="submission" date="2018-03" db="EMBL/GenBank/DDBJ databases">
        <authorList>
            <person name="Keele B.F."/>
        </authorList>
    </citation>
    <scope>NUCLEOTIDE SEQUENCE [LARGE SCALE GENOMIC DNA]</scope>
    <source>
        <strain evidence="2 3">YL28-9</strain>
    </source>
</reference>
<dbReference type="OrthoDB" id="664222at2"/>
<dbReference type="GO" id="GO:0005829">
    <property type="term" value="C:cytosol"/>
    <property type="evidence" value="ECO:0007669"/>
    <property type="project" value="TreeGrafter"/>
</dbReference>
<dbReference type="GO" id="GO:0046872">
    <property type="term" value="F:metal ion binding"/>
    <property type="evidence" value="ECO:0007669"/>
    <property type="project" value="UniProtKB-KW"/>
</dbReference>
<dbReference type="RefSeq" id="WP_107213263.1">
    <property type="nucleotide sequence ID" value="NZ_KZ686268.1"/>
</dbReference>